<dbReference type="PROSITE" id="PS51194">
    <property type="entry name" value="HELICASE_CTER"/>
    <property type="match status" value="1"/>
</dbReference>
<dbReference type="RefSeq" id="WP_119053180.1">
    <property type="nucleotide sequence ID" value="NZ_CP032157.1"/>
</dbReference>
<evidence type="ECO:0000256" key="3">
    <source>
        <dbReference type="ARBA" id="ARBA00022741"/>
    </source>
</evidence>
<accession>A0A3B7MRZ4</accession>
<evidence type="ECO:0000256" key="11">
    <source>
        <dbReference type="ARBA" id="ARBA00061399"/>
    </source>
</evidence>
<dbReference type="Gene3D" id="3.40.50.11180">
    <property type="match status" value="1"/>
</dbReference>
<keyword evidence="4 13" id="KW-0227">DNA damage</keyword>
<dbReference type="Proteomes" id="UP000263900">
    <property type="component" value="Chromosome"/>
</dbReference>
<gene>
    <name evidence="13 16" type="primary">mfd</name>
    <name evidence="16" type="ORF">D3H65_26440</name>
</gene>
<dbReference type="GO" id="GO:0006355">
    <property type="term" value="P:regulation of DNA-templated transcription"/>
    <property type="evidence" value="ECO:0007669"/>
    <property type="project" value="UniProtKB-UniRule"/>
</dbReference>
<dbReference type="InterPro" id="IPR027417">
    <property type="entry name" value="P-loop_NTPase"/>
</dbReference>
<dbReference type="Pfam" id="PF02559">
    <property type="entry name" value="CarD_TRCF_RID"/>
    <property type="match status" value="1"/>
</dbReference>
<name>A0A3B7MRZ4_9BACT</name>
<dbReference type="PROSITE" id="PS51192">
    <property type="entry name" value="HELICASE_ATP_BIND_1"/>
    <property type="match status" value="1"/>
</dbReference>
<protein>
    <recommendedName>
        <fullName evidence="12 13">Transcription-repair-coupling factor</fullName>
        <shortName evidence="13">TRCF</shortName>
        <ecNumber evidence="13">3.6.4.-</ecNumber>
    </recommendedName>
</protein>
<dbReference type="FunFam" id="3.40.50.300:FF:000546">
    <property type="entry name" value="Transcription-repair-coupling factor"/>
    <property type="match status" value="1"/>
</dbReference>
<dbReference type="SUPFAM" id="SSF141259">
    <property type="entry name" value="CarD-like"/>
    <property type="match status" value="1"/>
</dbReference>
<dbReference type="SUPFAM" id="SSF52540">
    <property type="entry name" value="P-loop containing nucleoside triphosphate hydrolases"/>
    <property type="match status" value="4"/>
</dbReference>
<keyword evidence="3 13" id="KW-0547">Nucleotide-binding</keyword>
<feature type="domain" description="Helicase ATP-binding" evidence="14">
    <location>
        <begin position="614"/>
        <end position="775"/>
    </location>
</feature>
<evidence type="ECO:0000259" key="14">
    <source>
        <dbReference type="PROSITE" id="PS51192"/>
    </source>
</evidence>
<comment type="similarity">
    <text evidence="10 13">In the N-terminal section; belongs to the UvrB family.</text>
</comment>
<keyword evidence="8 13" id="KW-0238">DNA-binding</keyword>
<dbReference type="GO" id="GO:0016787">
    <property type="term" value="F:hydrolase activity"/>
    <property type="evidence" value="ECO:0007669"/>
    <property type="project" value="UniProtKB-KW"/>
</dbReference>
<dbReference type="InterPro" id="IPR037235">
    <property type="entry name" value="TRCF-like_C_D7"/>
</dbReference>
<dbReference type="Gene3D" id="3.90.1150.50">
    <property type="entry name" value="Transcription-repair-coupling factor, D7 domain"/>
    <property type="match status" value="1"/>
</dbReference>
<dbReference type="GO" id="GO:0003684">
    <property type="term" value="F:damaged DNA binding"/>
    <property type="evidence" value="ECO:0007669"/>
    <property type="project" value="InterPro"/>
</dbReference>
<dbReference type="InterPro" id="IPR004576">
    <property type="entry name" value="Mfd"/>
</dbReference>
<dbReference type="OrthoDB" id="9804325at2"/>
<feature type="domain" description="Helicase C-terminal" evidence="15">
    <location>
        <begin position="796"/>
        <end position="950"/>
    </location>
</feature>
<evidence type="ECO:0000256" key="4">
    <source>
        <dbReference type="ARBA" id="ARBA00022763"/>
    </source>
</evidence>
<evidence type="ECO:0000256" key="13">
    <source>
        <dbReference type="HAMAP-Rule" id="MF_00969"/>
    </source>
</evidence>
<dbReference type="PANTHER" id="PTHR47964">
    <property type="entry name" value="ATP-DEPENDENT DNA HELICASE HOMOLOG RECG, CHLOROPLASTIC"/>
    <property type="match status" value="1"/>
</dbReference>
<keyword evidence="5 13" id="KW-0378">Hydrolase</keyword>
<dbReference type="GO" id="GO:0005737">
    <property type="term" value="C:cytoplasm"/>
    <property type="evidence" value="ECO:0007669"/>
    <property type="project" value="UniProtKB-SubCell"/>
</dbReference>
<evidence type="ECO:0000313" key="17">
    <source>
        <dbReference type="Proteomes" id="UP000263900"/>
    </source>
</evidence>
<evidence type="ECO:0000256" key="12">
    <source>
        <dbReference type="ARBA" id="ARBA00070128"/>
    </source>
</evidence>
<keyword evidence="6" id="KW-0347">Helicase</keyword>
<dbReference type="PANTHER" id="PTHR47964:SF1">
    <property type="entry name" value="ATP-DEPENDENT DNA HELICASE HOMOLOG RECG, CHLOROPLASTIC"/>
    <property type="match status" value="1"/>
</dbReference>
<dbReference type="SMART" id="SM00982">
    <property type="entry name" value="TRCF"/>
    <property type="match status" value="1"/>
</dbReference>
<evidence type="ECO:0000256" key="2">
    <source>
        <dbReference type="ARBA" id="ARBA00022490"/>
    </source>
</evidence>
<evidence type="ECO:0000256" key="6">
    <source>
        <dbReference type="ARBA" id="ARBA00022806"/>
    </source>
</evidence>
<dbReference type="InterPro" id="IPR003711">
    <property type="entry name" value="CarD-like/TRCF_RID"/>
</dbReference>
<dbReference type="SUPFAM" id="SSF143517">
    <property type="entry name" value="TRCF domain-like"/>
    <property type="match status" value="1"/>
</dbReference>
<dbReference type="SMART" id="SM01058">
    <property type="entry name" value="CarD_TRCF"/>
    <property type="match status" value="1"/>
</dbReference>
<sequence length="1166" mass="132840">MNLQSLLDTYKNNPRLFQLADRLSFAKPQHIYCSHLRGSASAFVISTIFQHPSCSQQNHVVICEDAEAAAYLHNSLENLTSALNVYFFPSSFKNRKNFRLLNSSHVMLRTEALTRFAAQAAGKGSRTGLLVTYPEALYEKVVLPDSLSGNIIYLKSGDSINVDGLMEQMVGYGFQRTDFVYEPGQFALRGGILDIYSFGNEKPYRVELFGNDVDSIRIFDPETQLSERKLLSVTIIPNVETQFDSDEKTSLFDFLPDNTIVWMQDWALTKEKLITQEEDLGLFLNLQQDAAAAAAAASAAATAKGRDARNKFQDDEEETRLVKVNIKTDDFVPADMLELQLQKRHLIEFGHESTFPFFNGDEAFTILFNTKDQPAFNRQFDMLIRDLKQWAAKGFGLYLFAENPRQLERLNSIFEDLKAEIQFTPVPTSIHQGFIEEDLKVVCYTDHQIFQRYHKYKVKQAYNKNKALTLRTLRELQPGDYVTHIDHGVGTYSGLQKIDVNGKLQEAVRILYKDSDILYVNINSLHKISKYTGKEGTIPKVNKLGSDAWNKLKEKTKVKVKEIAFDLIKLYAQRKAQQGFQHTPDNYMQTELEASFIYEDTPDQSKASADVKKDMEQPSPMDRLVCGDVGFGKTEIAVRAAFKTCCDGKQAAVLVPTTILAFQHYKTFKERLKDFPVTVDYINRFKSSKEKKETLKRLEEGKVDIIIGTHGILGKEVKFKDLGLLVIDEEQKFGVAHKEKIKTLRTNVDCLTLTATPIPRTLQFSLMGARDLSIINTPPPNRQPIQTEVMVFNEDAIRDAIYFETERGGQVFFIHNRVLGLSEMAGLIQGLCPDLSIGTAHGQMEGHDLEERILDFIDKKYDVLVCTNIVESGVDIANVNTIIINNAHQFGLSDLHQLRGRVGRSNKKAFCYLMAPPVSTLPDDSRKRLQTLEQHSELGSGFQIAMRDLDIRGAGNMLGGEQSGFMAEIGFEMYQKILDEAIKELKRTEFRALFKEEISKQEDYVQDCTIDTDLEILIPDTYVESITERLSLYTRLDNCEDEAALQEFAQELQDRFGPIPKQVEDLFDTVRSRKLAVELGFEKMLLRDETLKCFFINKADSPYFESDTFREILTYIQKYTNNAKLKQTGKLFLLIADKIKDMQTLTQFLSRMRNFVKSETEKPVNQ</sequence>
<dbReference type="GO" id="GO:0005524">
    <property type="term" value="F:ATP binding"/>
    <property type="evidence" value="ECO:0007669"/>
    <property type="project" value="UniProtKB-UniRule"/>
</dbReference>
<dbReference type="NCBIfam" id="TIGR00580">
    <property type="entry name" value="mfd"/>
    <property type="match status" value="1"/>
</dbReference>
<dbReference type="InterPro" id="IPR047112">
    <property type="entry name" value="RecG/Mfd"/>
</dbReference>
<dbReference type="KEGG" id="pseg:D3H65_26440"/>
<evidence type="ECO:0000256" key="5">
    <source>
        <dbReference type="ARBA" id="ARBA00022801"/>
    </source>
</evidence>
<comment type="function">
    <text evidence="13">Couples transcription and DNA repair by recognizing RNA polymerase (RNAP) stalled at DNA lesions. Mediates ATP-dependent release of RNAP and its truncated transcript from the DNA, and recruitment of nucleotide excision repair machinery to the damaged site.</text>
</comment>
<dbReference type="Pfam" id="PF00270">
    <property type="entry name" value="DEAD"/>
    <property type="match status" value="1"/>
</dbReference>
<dbReference type="AlphaFoldDB" id="A0A3B7MRZ4"/>
<dbReference type="Pfam" id="PF17757">
    <property type="entry name" value="UvrB_inter"/>
    <property type="match status" value="1"/>
</dbReference>
<dbReference type="Pfam" id="PF00271">
    <property type="entry name" value="Helicase_C"/>
    <property type="match status" value="1"/>
</dbReference>
<dbReference type="GO" id="GO:0003678">
    <property type="term" value="F:DNA helicase activity"/>
    <property type="evidence" value="ECO:0007669"/>
    <property type="project" value="TreeGrafter"/>
</dbReference>
<evidence type="ECO:0000256" key="10">
    <source>
        <dbReference type="ARBA" id="ARBA00061104"/>
    </source>
</evidence>
<dbReference type="SMART" id="SM00490">
    <property type="entry name" value="HELICc"/>
    <property type="match status" value="1"/>
</dbReference>
<dbReference type="Gene3D" id="3.30.2060.10">
    <property type="entry name" value="Penicillin-binding protein 1b domain"/>
    <property type="match status" value="1"/>
</dbReference>
<dbReference type="InterPro" id="IPR011545">
    <property type="entry name" value="DEAD/DEAH_box_helicase_dom"/>
</dbReference>
<evidence type="ECO:0000256" key="8">
    <source>
        <dbReference type="ARBA" id="ARBA00023125"/>
    </source>
</evidence>
<dbReference type="HAMAP" id="MF_00969">
    <property type="entry name" value="TRCF"/>
    <property type="match status" value="1"/>
</dbReference>
<dbReference type="EC" id="3.6.4.-" evidence="13"/>
<dbReference type="SMART" id="SM00487">
    <property type="entry name" value="DEXDc"/>
    <property type="match status" value="1"/>
</dbReference>
<reference evidence="16 17" key="1">
    <citation type="submission" date="2018-09" db="EMBL/GenBank/DDBJ databases">
        <title>Genome sequencing of strain 6GH32-13.</title>
        <authorList>
            <person name="Weon H.-Y."/>
            <person name="Heo J."/>
            <person name="Kwon S.-W."/>
        </authorList>
    </citation>
    <scope>NUCLEOTIDE SEQUENCE [LARGE SCALE GENOMIC DNA]</scope>
    <source>
        <strain evidence="16 17">5GH32-13</strain>
    </source>
</reference>
<dbReference type="InterPro" id="IPR041471">
    <property type="entry name" value="UvrB_inter"/>
</dbReference>
<dbReference type="InterPro" id="IPR014001">
    <property type="entry name" value="Helicase_ATP-bd"/>
</dbReference>
<keyword evidence="17" id="KW-1185">Reference proteome</keyword>
<comment type="similarity">
    <text evidence="11 13">In the C-terminal section; belongs to the helicase family. RecG subfamily.</text>
</comment>
<dbReference type="CDD" id="cd17991">
    <property type="entry name" value="DEXHc_TRCF"/>
    <property type="match status" value="1"/>
</dbReference>
<evidence type="ECO:0000259" key="15">
    <source>
        <dbReference type="PROSITE" id="PS51194"/>
    </source>
</evidence>
<dbReference type="InterPro" id="IPR005118">
    <property type="entry name" value="TRCF_C"/>
</dbReference>
<evidence type="ECO:0000256" key="1">
    <source>
        <dbReference type="ARBA" id="ARBA00004496"/>
    </source>
</evidence>
<comment type="subcellular location">
    <subcellularLocation>
        <location evidence="1 13">Cytoplasm</location>
    </subcellularLocation>
</comment>
<dbReference type="Gene3D" id="3.40.50.300">
    <property type="entry name" value="P-loop containing nucleotide triphosphate hydrolases"/>
    <property type="match status" value="2"/>
</dbReference>
<dbReference type="InterPro" id="IPR036101">
    <property type="entry name" value="CarD-like/TRCF_RID_sf"/>
</dbReference>
<evidence type="ECO:0000256" key="9">
    <source>
        <dbReference type="ARBA" id="ARBA00023204"/>
    </source>
</evidence>
<organism evidence="16 17">
    <name type="scientific">Paraflavitalea soli</name>
    <dbReference type="NCBI Taxonomy" id="2315862"/>
    <lineage>
        <taxon>Bacteria</taxon>
        <taxon>Pseudomonadati</taxon>
        <taxon>Bacteroidota</taxon>
        <taxon>Chitinophagia</taxon>
        <taxon>Chitinophagales</taxon>
        <taxon>Chitinophagaceae</taxon>
        <taxon>Paraflavitalea</taxon>
    </lineage>
</organism>
<dbReference type="Pfam" id="PF03461">
    <property type="entry name" value="TRCF"/>
    <property type="match status" value="1"/>
</dbReference>
<keyword evidence="7 13" id="KW-0067">ATP-binding</keyword>
<dbReference type="EMBL" id="CP032157">
    <property type="protein sequence ID" value="AXY77304.1"/>
    <property type="molecule type" value="Genomic_DNA"/>
</dbReference>
<dbReference type="GO" id="GO:0000716">
    <property type="term" value="P:transcription-coupled nucleotide-excision repair, DNA damage recognition"/>
    <property type="evidence" value="ECO:0007669"/>
    <property type="project" value="UniProtKB-UniRule"/>
</dbReference>
<evidence type="ECO:0000313" key="16">
    <source>
        <dbReference type="EMBL" id="AXY77304.1"/>
    </source>
</evidence>
<keyword evidence="2 13" id="KW-0963">Cytoplasm</keyword>
<keyword evidence="9 13" id="KW-0234">DNA repair</keyword>
<evidence type="ECO:0000256" key="7">
    <source>
        <dbReference type="ARBA" id="ARBA00022840"/>
    </source>
</evidence>
<dbReference type="Gene3D" id="2.40.10.170">
    <property type="match status" value="1"/>
</dbReference>
<dbReference type="InterPro" id="IPR001650">
    <property type="entry name" value="Helicase_C-like"/>
</dbReference>
<proteinExistence type="inferred from homology"/>